<feature type="domain" description="Bypass of forespore C C-terminal" evidence="2">
    <location>
        <begin position="111"/>
        <end position="183"/>
    </location>
</feature>
<organism evidence="4 5">
    <name type="scientific">Halalkalibacter kiskunsagensis</name>
    <dbReference type="NCBI Taxonomy" id="1548599"/>
    <lineage>
        <taxon>Bacteria</taxon>
        <taxon>Bacillati</taxon>
        <taxon>Bacillota</taxon>
        <taxon>Bacilli</taxon>
        <taxon>Bacillales</taxon>
        <taxon>Bacillaceae</taxon>
        <taxon>Halalkalibacter</taxon>
    </lineage>
</organism>
<name>A0ABV6KK06_9BACI</name>
<keyword evidence="1" id="KW-0812">Transmembrane</keyword>
<dbReference type="InterPro" id="IPR015050">
    <property type="entry name" value="BofC_C"/>
</dbReference>
<evidence type="ECO:0000313" key="4">
    <source>
        <dbReference type="EMBL" id="MFC0473647.1"/>
    </source>
</evidence>
<keyword evidence="1" id="KW-1133">Transmembrane helix</keyword>
<dbReference type="RefSeq" id="WP_335961470.1">
    <property type="nucleotide sequence ID" value="NZ_JAXBLX010000017.1"/>
</dbReference>
<evidence type="ECO:0000259" key="2">
    <source>
        <dbReference type="Pfam" id="PF08955"/>
    </source>
</evidence>
<dbReference type="Pfam" id="PF08955">
    <property type="entry name" value="BofC_C"/>
    <property type="match status" value="1"/>
</dbReference>
<dbReference type="EMBL" id="JBHLUX010000095">
    <property type="protein sequence ID" value="MFC0473647.1"/>
    <property type="molecule type" value="Genomic_DNA"/>
</dbReference>
<evidence type="ECO:0000313" key="5">
    <source>
        <dbReference type="Proteomes" id="UP001589838"/>
    </source>
</evidence>
<keyword evidence="5" id="KW-1185">Reference proteome</keyword>
<feature type="domain" description="Bypass-of-forespore C N-terminal" evidence="3">
    <location>
        <begin position="59"/>
        <end position="108"/>
    </location>
</feature>
<comment type="caution">
    <text evidence="4">The sequence shown here is derived from an EMBL/GenBank/DDBJ whole genome shotgun (WGS) entry which is preliminary data.</text>
</comment>
<proteinExistence type="predicted"/>
<dbReference type="Proteomes" id="UP001589838">
    <property type="component" value="Unassembled WGS sequence"/>
</dbReference>
<reference evidence="4 5" key="1">
    <citation type="submission" date="2024-09" db="EMBL/GenBank/DDBJ databases">
        <authorList>
            <person name="Sun Q."/>
            <person name="Mori K."/>
        </authorList>
    </citation>
    <scope>NUCLEOTIDE SEQUENCE [LARGE SCALE GENOMIC DNA]</scope>
    <source>
        <strain evidence="4 5">NCAIM B.02610</strain>
    </source>
</reference>
<dbReference type="Pfam" id="PF08977">
    <property type="entry name" value="BOFC_N"/>
    <property type="match status" value="1"/>
</dbReference>
<evidence type="ECO:0000259" key="3">
    <source>
        <dbReference type="Pfam" id="PF08977"/>
    </source>
</evidence>
<dbReference type="InterPro" id="IPR038118">
    <property type="entry name" value="BOFC_N_sf"/>
</dbReference>
<dbReference type="InterPro" id="IPR015071">
    <property type="entry name" value="BOFC_N"/>
</dbReference>
<sequence>MKLFQRTQRKNIYTLSIIIMLLVTGYMSWNANVIEGSQSKDIKENNRPEAFEVMGPQTINVVLERVYLDGEKSQERIQETILSMEDFWAHYEGWDLIDQSENELVFRKEVEDISPLLKVNGYFGITEDGILSIYEGEPTEERVIQSFFQLDTSKLKSSDHTELIKGIPVQDLNHYEEVLQVFRQYKSVRM</sequence>
<keyword evidence="1" id="KW-0472">Membrane</keyword>
<gene>
    <name evidence="4" type="ORF">ACFFHM_24845</name>
</gene>
<dbReference type="Gene3D" id="3.30.70.1740">
    <property type="entry name" value="Bypass-of-forespore C, C-terminal domain"/>
    <property type="match status" value="1"/>
</dbReference>
<evidence type="ECO:0000256" key="1">
    <source>
        <dbReference type="SAM" id="Phobius"/>
    </source>
</evidence>
<feature type="transmembrane region" description="Helical" evidence="1">
    <location>
        <begin position="12"/>
        <end position="29"/>
    </location>
</feature>
<dbReference type="InterPro" id="IPR038117">
    <property type="entry name" value="BofC_C_sf"/>
</dbReference>
<accession>A0ABV6KK06</accession>
<protein>
    <submittedName>
        <fullName evidence="4">Intercompartmental signaling factor BofC</fullName>
    </submittedName>
</protein>
<dbReference type="Gene3D" id="3.10.20.420">
    <property type="entry name" value="Bypass-of-forespore C, N-terminal domain"/>
    <property type="match status" value="1"/>
</dbReference>